<evidence type="ECO:0000256" key="9">
    <source>
        <dbReference type="ARBA" id="ARBA00022878"/>
    </source>
</evidence>
<dbReference type="PIRSF" id="PIRSF000517">
    <property type="entry name" value="Tyr_transaminase"/>
    <property type="match status" value="1"/>
</dbReference>
<dbReference type="Pfam" id="PF00155">
    <property type="entry name" value="Aminotran_1_2"/>
    <property type="match status" value="1"/>
</dbReference>
<evidence type="ECO:0000259" key="13">
    <source>
        <dbReference type="Pfam" id="PF00155"/>
    </source>
</evidence>
<name>A0ABM4DP16_HYDVU</name>
<evidence type="ECO:0000256" key="10">
    <source>
        <dbReference type="ARBA" id="ARBA00022898"/>
    </source>
</evidence>
<dbReference type="SUPFAM" id="SSF53383">
    <property type="entry name" value="PLP-dependent transferases"/>
    <property type="match status" value="1"/>
</dbReference>
<dbReference type="PANTHER" id="PTHR45744">
    <property type="entry name" value="TYROSINE AMINOTRANSFERASE"/>
    <property type="match status" value="1"/>
</dbReference>
<evidence type="ECO:0000313" key="15">
    <source>
        <dbReference type="RefSeq" id="XP_065676307.1"/>
    </source>
</evidence>
<dbReference type="InterPro" id="IPR005958">
    <property type="entry name" value="TyrNic_aminoTrfase"/>
</dbReference>
<evidence type="ECO:0000256" key="11">
    <source>
        <dbReference type="ARBA" id="ARBA00047798"/>
    </source>
</evidence>
<dbReference type="InterPro" id="IPR015421">
    <property type="entry name" value="PyrdxlP-dep_Trfase_major"/>
</dbReference>
<dbReference type="InterPro" id="IPR015422">
    <property type="entry name" value="PyrdxlP-dep_Trfase_small"/>
</dbReference>
<comment type="cofactor">
    <cofactor evidence="1 12">
        <name>pyridoxal 5'-phosphate</name>
        <dbReference type="ChEBI" id="CHEBI:597326"/>
    </cofactor>
</comment>
<keyword evidence="14" id="KW-1185">Reference proteome</keyword>
<evidence type="ECO:0000256" key="3">
    <source>
        <dbReference type="ARBA" id="ARBA00007441"/>
    </source>
</evidence>
<sequence>MSNKGYAENSAERKWNVVPSAMSLRTVNPIRRIIDRMKLEPNPELPLISLSIGDPTVFGNLIPHENILVAVEESLRTHKHNGYAPAIGELAARKAIAELMSNPKALLTEQDIIITSACSGAIDICLSTLANPGDSILIPKPGFSLYKTLGFSNGLEVKQYNLLPDCDWEVDLAHLESLIDETTKCIIVNNPSNPCGSVYSKEHLEAIISVAEKHKVLILADEIYAYSVFPGETFYPMASLTETVPILSCCAISKRFLVPGWRLGWIQIHDRNNILEELRCRLFDMSTRILGANTIIQGALPRIFSETPKEWLDSNMQFIKDNATIAYSTLSKVKYLKPIQPRGAMYMMVGLDKELLDVFEDDINFTQRLIVEKSVHCLPASCFDLPGFFRIVLTVPSHLLEEACNRIADFCEQQEFK</sequence>
<dbReference type="Gene3D" id="3.40.640.10">
    <property type="entry name" value="Type I PLP-dependent aspartate aminotransferase-like (Major domain)"/>
    <property type="match status" value="1"/>
</dbReference>
<keyword evidence="9" id="KW-0828">Tyrosine catabolism</keyword>
<dbReference type="InterPro" id="IPR015424">
    <property type="entry name" value="PyrdxlP-dep_Trfase"/>
</dbReference>
<dbReference type="RefSeq" id="XP_065676308.1">
    <property type="nucleotide sequence ID" value="XM_065820236.1"/>
</dbReference>
<evidence type="ECO:0000313" key="14">
    <source>
        <dbReference type="Proteomes" id="UP001652625"/>
    </source>
</evidence>
<comment type="subunit">
    <text evidence="4 12">Homodimer.</text>
</comment>
<organism evidence="14 16">
    <name type="scientific">Hydra vulgaris</name>
    <name type="common">Hydra</name>
    <name type="synonym">Hydra attenuata</name>
    <dbReference type="NCBI Taxonomy" id="6087"/>
    <lineage>
        <taxon>Eukaryota</taxon>
        <taxon>Metazoa</taxon>
        <taxon>Cnidaria</taxon>
        <taxon>Hydrozoa</taxon>
        <taxon>Hydroidolina</taxon>
        <taxon>Anthoathecata</taxon>
        <taxon>Aplanulata</taxon>
        <taxon>Hydridae</taxon>
        <taxon>Hydra</taxon>
    </lineage>
</organism>
<comment type="pathway">
    <text evidence="2 12">Amino-acid degradation; L-phenylalanine degradation; acetoacetate and fumarate from L-phenylalanine: step 2/6.</text>
</comment>
<dbReference type="RefSeq" id="XP_065676307.1">
    <property type="nucleotide sequence ID" value="XM_065820235.1"/>
</dbReference>
<evidence type="ECO:0000256" key="4">
    <source>
        <dbReference type="ARBA" id="ARBA00011738"/>
    </source>
</evidence>
<dbReference type="GeneID" id="136072073"/>
<evidence type="ECO:0000313" key="16">
    <source>
        <dbReference type="RefSeq" id="XP_065676308.1"/>
    </source>
</evidence>
<accession>A0ABM4DP16</accession>
<evidence type="ECO:0000256" key="2">
    <source>
        <dbReference type="ARBA" id="ARBA00005203"/>
    </source>
</evidence>
<dbReference type="CDD" id="cd00609">
    <property type="entry name" value="AAT_like"/>
    <property type="match status" value="1"/>
</dbReference>
<evidence type="ECO:0000256" key="7">
    <source>
        <dbReference type="ARBA" id="ARBA00022576"/>
    </source>
</evidence>
<comment type="similarity">
    <text evidence="3 12">Belongs to the class-I pyridoxal-phosphate-dependent aminotransferase family.</text>
</comment>
<feature type="domain" description="Aminotransferase class I/classII large" evidence="13">
    <location>
        <begin position="47"/>
        <end position="407"/>
    </location>
</feature>
<protein>
    <recommendedName>
        <fullName evidence="6 12">Tyrosine aminotransferase</fullName>
        <shortName evidence="12">TAT</shortName>
        <ecNumber evidence="5 12">2.6.1.5</ecNumber>
    </recommendedName>
</protein>
<evidence type="ECO:0000256" key="1">
    <source>
        <dbReference type="ARBA" id="ARBA00001933"/>
    </source>
</evidence>
<dbReference type="InterPro" id="IPR004839">
    <property type="entry name" value="Aminotransferase_I/II_large"/>
</dbReference>
<evidence type="ECO:0000256" key="12">
    <source>
        <dbReference type="PIRNR" id="PIRNR000517"/>
    </source>
</evidence>
<dbReference type="Proteomes" id="UP001652625">
    <property type="component" value="Chromosome 15"/>
</dbReference>
<reference evidence="15 16" key="1">
    <citation type="submission" date="2025-05" db="UniProtKB">
        <authorList>
            <consortium name="RefSeq"/>
        </authorList>
    </citation>
    <scope>IDENTIFICATION</scope>
</reference>
<keyword evidence="10 12" id="KW-0663">Pyridoxal phosphate</keyword>
<dbReference type="InterPro" id="IPR005957">
    <property type="entry name" value="Tyrosine_aminoTrfase"/>
</dbReference>
<dbReference type="NCBIfam" id="TIGR01265">
    <property type="entry name" value="tyr_nico_aTase"/>
    <property type="match status" value="1"/>
</dbReference>
<evidence type="ECO:0000256" key="6">
    <source>
        <dbReference type="ARBA" id="ARBA00015959"/>
    </source>
</evidence>
<comment type="catalytic activity">
    <reaction evidence="11 12">
        <text>L-tyrosine + 2-oxoglutarate = 3-(4-hydroxyphenyl)pyruvate + L-glutamate</text>
        <dbReference type="Rhea" id="RHEA:15093"/>
        <dbReference type="ChEBI" id="CHEBI:16810"/>
        <dbReference type="ChEBI" id="CHEBI:29985"/>
        <dbReference type="ChEBI" id="CHEBI:36242"/>
        <dbReference type="ChEBI" id="CHEBI:58315"/>
        <dbReference type="EC" id="2.6.1.5"/>
    </reaction>
</comment>
<evidence type="ECO:0000256" key="5">
    <source>
        <dbReference type="ARBA" id="ARBA00012749"/>
    </source>
</evidence>
<dbReference type="EC" id="2.6.1.5" evidence="5 12"/>
<comment type="function">
    <text evidence="12">Transaminase involved in tyrosine breakdown. Converts tyrosine to p-hydroxyphenylpyruvate.</text>
</comment>
<keyword evidence="7" id="KW-0032">Aminotransferase</keyword>
<gene>
    <name evidence="15 16" type="primary">LOC136072073</name>
</gene>
<dbReference type="Gene3D" id="3.90.1150.10">
    <property type="entry name" value="Aspartate Aminotransferase, domain 1"/>
    <property type="match status" value="1"/>
</dbReference>
<evidence type="ECO:0000256" key="8">
    <source>
        <dbReference type="ARBA" id="ARBA00022679"/>
    </source>
</evidence>
<dbReference type="PANTHER" id="PTHR45744:SF2">
    <property type="entry name" value="TYROSINE AMINOTRANSFERASE"/>
    <property type="match status" value="1"/>
</dbReference>
<dbReference type="NCBIfam" id="TIGR01264">
    <property type="entry name" value="tyr_amTase_E"/>
    <property type="match status" value="1"/>
</dbReference>
<proteinExistence type="inferred from homology"/>
<keyword evidence="8" id="KW-0808">Transferase</keyword>